<feature type="signal peptide" evidence="2">
    <location>
        <begin position="1"/>
        <end position="22"/>
    </location>
</feature>
<evidence type="ECO:0000313" key="4">
    <source>
        <dbReference type="Proteomes" id="UP000316125"/>
    </source>
</evidence>
<evidence type="ECO:0000256" key="1">
    <source>
        <dbReference type="SAM" id="MobiDB-lite"/>
    </source>
</evidence>
<dbReference type="OrthoDB" id="4232596at2"/>
<evidence type="ECO:0000313" key="3">
    <source>
        <dbReference type="EMBL" id="QDE36315.1"/>
    </source>
</evidence>
<dbReference type="PROSITE" id="PS51257">
    <property type="entry name" value="PROKAR_LIPOPROTEIN"/>
    <property type="match status" value="1"/>
</dbReference>
<feature type="compositionally biased region" description="Polar residues" evidence="1">
    <location>
        <begin position="30"/>
        <end position="39"/>
    </location>
</feature>
<organism evidence="3 4">
    <name type="scientific">Microbacterium foliorum</name>
    <dbReference type="NCBI Taxonomy" id="104336"/>
    <lineage>
        <taxon>Bacteria</taxon>
        <taxon>Bacillati</taxon>
        <taxon>Actinomycetota</taxon>
        <taxon>Actinomycetes</taxon>
        <taxon>Micrococcales</taxon>
        <taxon>Microbacteriaceae</taxon>
        <taxon>Microbacterium</taxon>
    </lineage>
</organism>
<feature type="chain" id="PRO_5021387329" description="FMN-binding domain-containing protein" evidence="2">
    <location>
        <begin position="23"/>
        <end position="141"/>
    </location>
</feature>
<name>A0A4Y5YV98_9MICO</name>
<dbReference type="EMBL" id="CP041040">
    <property type="protein sequence ID" value="QDE36315.1"/>
    <property type="molecule type" value="Genomic_DNA"/>
</dbReference>
<dbReference type="RefSeq" id="WP_140038438.1">
    <property type="nucleotide sequence ID" value="NZ_CP041040.1"/>
</dbReference>
<proteinExistence type="predicted"/>
<protein>
    <recommendedName>
        <fullName evidence="5">FMN-binding domain-containing protein</fullName>
    </recommendedName>
</protein>
<dbReference type="AlphaFoldDB" id="A0A4Y5YV98"/>
<keyword evidence="2" id="KW-0732">Signal</keyword>
<accession>A0A4Y5YV98</accession>
<sequence>MTRIARSGVWVAGALIAGVSLAACGAESTPRPTGDSSTGPEPAEVDYRDGEYDATGWYGSLPSHHDVTLTIEADVVTEVSITTPAEDPTSLQHQQAFAAALPGEIVGQRIDDIALDRLAGASGCSEGFMNALAEIKTQARA</sequence>
<dbReference type="Proteomes" id="UP000316125">
    <property type="component" value="Chromosome"/>
</dbReference>
<evidence type="ECO:0000256" key="2">
    <source>
        <dbReference type="SAM" id="SignalP"/>
    </source>
</evidence>
<reference evidence="3 4" key="1">
    <citation type="submission" date="2019-06" db="EMBL/GenBank/DDBJ databases">
        <title>Complete genome of Microbacterium foliorum M2.</title>
        <authorList>
            <person name="Cao G."/>
        </authorList>
    </citation>
    <scope>NUCLEOTIDE SEQUENCE [LARGE SCALE GENOMIC DNA]</scope>
    <source>
        <strain evidence="3 4">M2</strain>
    </source>
</reference>
<feature type="region of interest" description="Disordered" evidence="1">
    <location>
        <begin position="26"/>
        <end position="49"/>
    </location>
</feature>
<gene>
    <name evidence="3" type="ORF">FIV50_16925</name>
</gene>
<evidence type="ECO:0008006" key="5">
    <source>
        <dbReference type="Google" id="ProtNLM"/>
    </source>
</evidence>